<name>A0A7S3QVQ1_DUNTE</name>
<dbReference type="EMBL" id="HBIP01015402">
    <property type="protein sequence ID" value="CAE0493877.1"/>
    <property type="molecule type" value="Transcribed_RNA"/>
</dbReference>
<feature type="compositionally biased region" description="Pro residues" evidence="1">
    <location>
        <begin position="79"/>
        <end position="92"/>
    </location>
</feature>
<evidence type="ECO:0000256" key="1">
    <source>
        <dbReference type="SAM" id="MobiDB-lite"/>
    </source>
</evidence>
<gene>
    <name evidence="2" type="ORF">DTER00134_LOCUS8950</name>
</gene>
<protein>
    <submittedName>
        <fullName evidence="2">Uncharacterized protein</fullName>
    </submittedName>
</protein>
<reference evidence="2" key="1">
    <citation type="submission" date="2021-01" db="EMBL/GenBank/DDBJ databases">
        <authorList>
            <person name="Corre E."/>
            <person name="Pelletier E."/>
            <person name="Niang G."/>
            <person name="Scheremetjew M."/>
            <person name="Finn R."/>
            <person name="Kale V."/>
            <person name="Holt S."/>
            <person name="Cochrane G."/>
            <person name="Meng A."/>
            <person name="Brown T."/>
            <person name="Cohen L."/>
        </authorList>
    </citation>
    <scope>NUCLEOTIDE SEQUENCE</scope>
    <source>
        <strain evidence="2">CCMP1320</strain>
    </source>
</reference>
<proteinExistence type="predicted"/>
<evidence type="ECO:0000313" key="2">
    <source>
        <dbReference type="EMBL" id="CAE0493877.1"/>
    </source>
</evidence>
<sequence>MTALSSFQEYSALDQFCGRFPSKAVREMAGDAAFMASLLGSLSPSISPTTPCIAAVVLGLQGKSVLAGPLGCVDSMPAAPAPSSEPPSPTPMPVHASKPPGLSMVPGSREQPEQGKHSPWGK</sequence>
<dbReference type="AlphaFoldDB" id="A0A7S3QVQ1"/>
<accession>A0A7S3QVQ1</accession>
<feature type="region of interest" description="Disordered" evidence="1">
    <location>
        <begin position="74"/>
        <end position="122"/>
    </location>
</feature>
<organism evidence="2">
    <name type="scientific">Dunaliella tertiolecta</name>
    <name type="common">Green alga</name>
    <dbReference type="NCBI Taxonomy" id="3047"/>
    <lineage>
        <taxon>Eukaryota</taxon>
        <taxon>Viridiplantae</taxon>
        <taxon>Chlorophyta</taxon>
        <taxon>core chlorophytes</taxon>
        <taxon>Chlorophyceae</taxon>
        <taxon>CS clade</taxon>
        <taxon>Chlamydomonadales</taxon>
        <taxon>Dunaliellaceae</taxon>
        <taxon>Dunaliella</taxon>
    </lineage>
</organism>